<reference evidence="9 10" key="1">
    <citation type="submission" date="2019-06" db="EMBL/GenBank/DDBJ databases">
        <title>Sequencing the genomes of 1000 actinobacteria strains.</title>
        <authorList>
            <person name="Klenk H.-P."/>
        </authorList>
    </citation>
    <scope>NUCLEOTIDE SEQUENCE [LARGE SCALE GENOMIC DNA]</scope>
    <source>
        <strain evidence="9 10">DSM 8251</strain>
    </source>
</reference>
<dbReference type="InterPro" id="IPR003439">
    <property type="entry name" value="ABC_transporter-like_ATP-bd"/>
</dbReference>
<keyword evidence="5" id="KW-0029">Amino-acid transport</keyword>
<dbReference type="InterPro" id="IPR003593">
    <property type="entry name" value="AAA+_ATPase"/>
</dbReference>
<keyword evidence="6" id="KW-0129">CBS domain</keyword>
<dbReference type="Gene3D" id="3.10.580.10">
    <property type="entry name" value="CBS-domain"/>
    <property type="match status" value="1"/>
</dbReference>
<dbReference type="InterPro" id="IPR051921">
    <property type="entry name" value="ABC_osmolyte_uptake_ATP-bind"/>
</dbReference>
<dbReference type="RefSeq" id="WP_142092254.1">
    <property type="nucleotide sequence ID" value="NZ_BAAAMD010000003.1"/>
</dbReference>
<protein>
    <submittedName>
        <fullName evidence="9">Glycine betaine/proline transport system ATP-binding protein</fullName>
    </submittedName>
</protein>
<proteinExistence type="inferred from homology"/>
<dbReference type="SUPFAM" id="SSF52540">
    <property type="entry name" value="P-loop containing nucleoside triphosphate hydrolases"/>
    <property type="match status" value="1"/>
</dbReference>
<name>A0A542ZPZ4_9ACTN</name>
<dbReference type="SUPFAM" id="SSF54631">
    <property type="entry name" value="CBS-domain pair"/>
    <property type="match status" value="1"/>
</dbReference>
<evidence type="ECO:0000313" key="9">
    <source>
        <dbReference type="EMBL" id="TQL62397.1"/>
    </source>
</evidence>
<dbReference type="Proteomes" id="UP000316196">
    <property type="component" value="Unassembled WGS sequence"/>
</dbReference>
<evidence type="ECO:0000256" key="5">
    <source>
        <dbReference type="ARBA" id="ARBA00022970"/>
    </source>
</evidence>
<dbReference type="GO" id="GO:0016020">
    <property type="term" value="C:membrane"/>
    <property type="evidence" value="ECO:0007669"/>
    <property type="project" value="InterPro"/>
</dbReference>
<evidence type="ECO:0000256" key="7">
    <source>
        <dbReference type="SAM" id="MobiDB-lite"/>
    </source>
</evidence>
<dbReference type="InterPro" id="IPR027417">
    <property type="entry name" value="P-loop_NTPase"/>
</dbReference>
<dbReference type="GO" id="GO:0006970">
    <property type="term" value="P:response to osmotic stress"/>
    <property type="evidence" value="ECO:0007669"/>
    <property type="project" value="UniProtKB-ARBA"/>
</dbReference>
<dbReference type="PROSITE" id="PS50893">
    <property type="entry name" value="ABC_TRANSPORTER_2"/>
    <property type="match status" value="1"/>
</dbReference>
<organism evidence="9 10">
    <name type="scientific">Propioniferax innocua</name>
    <dbReference type="NCBI Taxonomy" id="1753"/>
    <lineage>
        <taxon>Bacteria</taxon>
        <taxon>Bacillati</taxon>
        <taxon>Actinomycetota</taxon>
        <taxon>Actinomycetes</taxon>
        <taxon>Propionibacteriales</taxon>
        <taxon>Propionibacteriaceae</taxon>
        <taxon>Propioniferax</taxon>
    </lineage>
</organism>
<accession>A0A542ZPZ4</accession>
<evidence type="ECO:0000313" key="10">
    <source>
        <dbReference type="Proteomes" id="UP000316196"/>
    </source>
</evidence>
<evidence type="ECO:0000256" key="4">
    <source>
        <dbReference type="ARBA" id="ARBA00022840"/>
    </source>
</evidence>
<keyword evidence="4 9" id="KW-0067">ATP-binding</keyword>
<dbReference type="InterPro" id="IPR005892">
    <property type="entry name" value="Gly-betaine_transp_ATP-bd"/>
</dbReference>
<dbReference type="InterPro" id="IPR017871">
    <property type="entry name" value="ABC_transporter-like_CS"/>
</dbReference>
<evidence type="ECO:0000259" key="8">
    <source>
        <dbReference type="PROSITE" id="PS50893"/>
    </source>
</evidence>
<dbReference type="GO" id="GO:0006865">
    <property type="term" value="P:amino acid transport"/>
    <property type="evidence" value="ECO:0007669"/>
    <property type="project" value="UniProtKB-KW"/>
</dbReference>
<evidence type="ECO:0000256" key="3">
    <source>
        <dbReference type="ARBA" id="ARBA00022741"/>
    </source>
</evidence>
<dbReference type="PANTHER" id="PTHR43869:SF1">
    <property type="entry name" value="GLYCINE BETAINE_PROLINE BETAINE TRANSPORT SYSTEM ATP-BINDING PROTEIN PROV"/>
    <property type="match status" value="1"/>
</dbReference>
<dbReference type="InterPro" id="IPR000644">
    <property type="entry name" value="CBS_dom"/>
</dbReference>
<keyword evidence="10" id="KW-1185">Reference proteome</keyword>
<sequence>MSAGNAEPASGVRREGEATESAADLSAVPAIQAKNVWKIFGSKTSHYARLLKSGEELDPDSIHGTAAVVNASFEVKRGETFVVMGLSGSGKSTLLRTLNGLNPATAGDVLINGQALTGVSKQELRRIRRDELSMVFQHFALLPHKTVLDNVAYGLEVRGVDRKSRYETAMRWIERVDLTGNEGYYPDQLSGGMRQRVGLARALAAETDILLMDEAFSALDPLIRADLQQQLLDLQQELGKTIVFITHDLNEAMRLGDRIAIMKSGRIVQLGTTTEILYSPADDYVRRFIHDVDRSRVLTAGMVVDKTAPTFKPDESAEEVCRRLEAAGHTAGSVLEGGKVLGVVHLRNVRSATGTIREVMNTAEPVGRYTPIAELFSRAAEQIEPLAIMDRDGTLLGLLSQDRMLDSMSGSDTSGGHA</sequence>
<dbReference type="OrthoDB" id="9802264at2"/>
<dbReference type="EMBL" id="VFOR01000001">
    <property type="protein sequence ID" value="TQL62397.1"/>
    <property type="molecule type" value="Genomic_DNA"/>
</dbReference>
<dbReference type="GO" id="GO:0005524">
    <property type="term" value="F:ATP binding"/>
    <property type="evidence" value="ECO:0007669"/>
    <property type="project" value="UniProtKB-KW"/>
</dbReference>
<gene>
    <name evidence="9" type="ORF">FB460_0171</name>
</gene>
<comment type="similarity">
    <text evidence="1">Belongs to the ABC transporter superfamily.</text>
</comment>
<comment type="caution">
    <text evidence="9">The sequence shown here is derived from an EMBL/GenBank/DDBJ whole genome shotgun (WGS) entry which is preliminary data.</text>
</comment>
<dbReference type="Pfam" id="PF00571">
    <property type="entry name" value="CBS"/>
    <property type="match status" value="1"/>
</dbReference>
<evidence type="ECO:0000256" key="1">
    <source>
        <dbReference type="ARBA" id="ARBA00005417"/>
    </source>
</evidence>
<dbReference type="NCBIfam" id="TIGR01186">
    <property type="entry name" value="proV"/>
    <property type="match status" value="1"/>
</dbReference>
<feature type="region of interest" description="Disordered" evidence="7">
    <location>
        <begin position="1"/>
        <end position="23"/>
    </location>
</feature>
<keyword evidence="2" id="KW-0813">Transport</keyword>
<dbReference type="GO" id="GO:0031460">
    <property type="term" value="P:glycine betaine transport"/>
    <property type="evidence" value="ECO:0007669"/>
    <property type="project" value="InterPro"/>
</dbReference>
<dbReference type="Pfam" id="PF00005">
    <property type="entry name" value="ABC_tran"/>
    <property type="match status" value="1"/>
</dbReference>
<dbReference type="AlphaFoldDB" id="A0A542ZPZ4"/>
<dbReference type="InterPro" id="IPR046342">
    <property type="entry name" value="CBS_dom_sf"/>
</dbReference>
<dbReference type="PROSITE" id="PS00211">
    <property type="entry name" value="ABC_TRANSPORTER_1"/>
    <property type="match status" value="1"/>
</dbReference>
<evidence type="ECO:0000256" key="2">
    <source>
        <dbReference type="ARBA" id="ARBA00022448"/>
    </source>
</evidence>
<dbReference type="SMART" id="SM00382">
    <property type="entry name" value="AAA"/>
    <property type="match status" value="1"/>
</dbReference>
<dbReference type="Gene3D" id="3.40.50.300">
    <property type="entry name" value="P-loop containing nucleotide triphosphate hydrolases"/>
    <property type="match status" value="1"/>
</dbReference>
<dbReference type="PANTHER" id="PTHR43869">
    <property type="entry name" value="GLYCINE BETAINE/PROLINE BETAINE TRANSPORT SYSTEM ATP-BINDING PROTEIN PROV"/>
    <property type="match status" value="1"/>
</dbReference>
<feature type="domain" description="ABC transporter" evidence="8">
    <location>
        <begin position="31"/>
        <end position="289"/>
    </location>
</feature>
<evidence type="ECO:0000256" key="6">
    <source>
        <dbReference type="ARBA" id="ARBA00023122"/>
    </source>
</evidence>
<dbReference type="FunFam" id="3.40.50.300:FF:000201">
    <property type="entry name" value="Glycine betaine/L-proline ABC transporter ATP-binding protein"/>
    <property type="match status" value="1"/>
</dbReference>
<keyword evidence="3" id="KW-0547">Nucleotide-binding</keyword>
<dbReference type="GO" id="GO:0016887">
    <property type="term" value="F:ATP hydrolysis activity"/>
    <property type="evidence" value="ECO:0007669"/>
    <property type="project" value="InterPro"/>
</dbReference>